<sequence length="99" mass="11479">MTSSFFVSGMLVISRLMFLDLFSRWFVRSSRARIFLSFSSIFFSIALILLFSSFMSSSLLLSIFVLSSCLVFVRESIIRLNCSSKYFLFSFSPILIRKH</sequence>
<reference evidence="2" key="1">
    <citation type="submission" date="2021-05" db="EMBL/GenBank/DDBJ databases">
        <authorList>
            <person name="Alioto T."/>
            <person name="Alioto T."/>
            <person name="Gomez Garrido J."/>
        </authorList>
    </citation>
    <scope>NUCLEOTIDE SEQUENCE</scope>
</reference>
<organism evidence="2">
    <name type="scientific">Cacopsylla melanoneura</name>
    <dbReference type="NCBI Taxonomy" id="428564"/>
    <lineage>
        <taxon>Eukaryota</taxon>
        <taxon>Metazoa</taxon>
        <taxon>Ecdysozoa</taxon>
        <taxon>Arthropoda</taxon>
        <taxon>Hexapoda</taxon>
        <taxon>Insecta</taxon>
        <taxon>Pterygota</taxon>
        <taxon>Neoptera</taxon>
        <taxon>Paraneoptera</taxon>
        <taxon>Hemiptera</taxon>
        <taxon>Sternorrhyncha</taxon>
        <taxon>Psylloidea</taxon>
        <taxon>Psyllidae</taxon>
        <taxon>Psyllinae</taxon>
        <taxon>Cacopsylla</taxon>
    </lineage>
</organism>
<evidence type="ECO:0000256" key="1">
    <source>
        <dbReference type="SAM" id="Phobius"/>
    </source>
</evidence>
<evidence type="ECO:0000313" key="2">
    <source>
        <dbReference type="EMBL" id="CAG6740261.1"/>
    </source>
</evidence>
<dbReference type="AlphaFoldDB" id="A0A8D9E4I2"/>
<proteinExistence type="predicted"/>
<name>A0A8D9E4I2_9HEMI</name>
<accession>A0A8D9E4I2</accession>
<keyword evidence="1" id="KW-1133">Transmembrane helix</keyword>
<protein>
    <submittedName>
        <fullName evidence="2">Uncharacterized protein</fullName>
    </submittedName>
</protein>
<feature type="transmembrane region" description="Helical" evidence="1">
    <location>
        <begin position="34"/>
        <end position="53"/>
    </location>
</feature>
<dbReference type="EMBL" id="HBUF01418108">
    <property type="protein sequence ID" value="CAG6740261.1"/>
    <property type="molecule type" value="Transcribed_RNA"/>
</dbReference>
<keyword evidence="1" id="KW-0472">Membrane</keyword>
<keyword evidence="1" id="KW-0812">Transmembrane</keyword>
<feature type="transmembrane region" description="Helical" evidence="1">
    <location>
        <begin position="6"/>
        <end position="27"/>
    </location>
</feature>